<evidence type="ECO:0000313" key="4">
    <source>
        <dbReference type="Proteomes" id="UP000614469"/>
    </source>
</evidence>
<dbReference type="AlphaFoldDB" id="A0A8J6NN35"/>
<gene>
    <name evidence="3" type="ORF">H8E29_08270</name>
</gene>
<evidence type="ECO:0000313" key="3">
    <source>
        <dbReference type="EMBL" id="MBC8335244.1"/>
    </source>
</evidence>
<evidence type="ECO:0008006" key="5">
    <source>
        <dbReference type="Google" id="ProtNLM"/>
    </source>
</evidence>
<evidence type="ECO:0000256" key="1">
    <source>
        <dbReference type="SAM" id="MobiDB-lite"/>
    </source>
</evidence>
<comment type="caution">
    <text evidence="3">The sequence shown here is derived from an EMBL/GenBank/DDBJ whole genome shotgun (WGS) entry which is preliminary data.</text>
</comment>
<name>A0A8J6NN35_9CHLR</name>
<evidence type="ECO:0000256" key="2">
    <source>
        <dbReference type="SAM" id="SignalP"/>
    </source>
</evidence>
<dbReference type="PROSITE" id="PS51257">
    <property type="entry name" value="PROKAR_LIPOPROTEIN"/>
    <property type="match status" value="1"/>
</dbReference>
<proteinExistence type="predicted"/>
<sequence length="207" mass="21611">MNKGKYFLVITPLLTLSLACSLITLPSVMGEEDIPPATPLPVEAPPDEEPAPVSDAPPPADADIAIPAADSPAIMDCSLFDLAQFNTIVGAEFTLVTQDQLGSCNYDAGGKYRLLIGGGQPTTSEDAQAIFETTFGIVPGATWQVYEEGFQLGLAASSITVTGQGVSASGHATMIVAAGMPSNDLDALQETLTKLVVEATDQLNRQW</sequence>
<protein>
    <recommendedName>
        <fullName evidence="5">DUF3558 domain-containing protein</fullName>
    </recommendedName>
</protein>
<dbReference type="Proteomes" id="UP000614469">
    <property type="component" value="Unassembled WGS sequence"/>
</dbReference>
<organism evidence="3 4">
    <name type="scientific">Candidatus Desulfolinea nitratireducens</name>
    <dbReference type="NCBI Taxonomy" id="2841698"/>
    <lineage>
        <taxon>Bacteria</taxon>
        <taxon>Bacillati</taxon>
        <taxon>Chloroflexota</taxon>
        <taxon>Anaerolineae</taxon>
        <taxon>Anaerolineales</taxon>
        <taxon>Anaerolineales incertae sedis</taxon>
        <taxon>Candidatus Desulfolinea</taxon>
    </lineage>
</organism>
<feature type="signal peptide" evidence="2">
    <location>
        <begin position="1"/>
        <end position="30"/>
    </location>
</feature>
<dbReference type="EMBL" id="JACNJN010000097">
    <property type="protein sequence ID" value="MBC8335244.1"/>
    <property type="molecule type" value="Genomic_DNA"/>
</dbReference>
<feature type="chain" id="PRO_5035279097" description="DUF3558 domain-containing protein" evidence="2">
    <location>
        <begin position="31"/>
        <end position="207"/>
    </location>
</feature>
<accession>A0A8J6NN35</accession>
<feature type="region of interest" description="Disordered" evidence="1">
    <location>
        <begin position="34"/>
        <end position="59"/>
    </location>
</feature>
<keyword evidence="2" id="KW-0732">Signal</keyword>
<reference evidence="3 4" key="1">
    <citation type="submission" date="2020-08" db="EMBL/GenBank/DDBJ databases">
        <title>Bridging the membrane lipid divide: bacteria of the FCB group superphylum have the potential to synthesize archaeal ether lipids.</title>
        <authorList>
            <person name="Villanueva L."/>
            <person name="Von Meijenfeldt F.A.B."/>
            <person name="Westbye A.B."/>
            <person name="Yadav S."/>
            <person name="Hopmans E.C."/>
            <person name="Dutilh B.E."/>
            <person name="Sinninghe Damste J.S."/>
        </authorList>
    </citation>
    <scope>NUCLEOTIDE SEQUENCE [LARGE SCALE GENOMIC DNA]</scope>
    <source>
        <strain evidence="3">NIOZ-UU36</strain>
    </source>
</reference>